<proteinExistence type="predicted"/>
<reference evidence="2" key="1">
    <citation type="submission" date="2025-08" db="UniProtKB">
        <authorList>
            <consortium name="RefSeq"/>
        </authorList>
    </citation>
    <scope>IDENTIFICATION</scope>
</reference>
<organism evidence="1 2">
    <name type="scientific">Diaphorina citri</name>
    <name type="common">Asian citrus psyllid</name>
    <dbReference type="NCBI Taxonomy" id="121845"/>
    <lineage>
        <taxon>Eukaryota</taxon>
        <taxon>Metazoa</taxon>
        <taxon>Ecdysozoa</taxon>
        <taxon>Arthropoda</taxon>
        <taxon>Hexapoda</taxon>
        <taxon>Insecta</taxon>
        <taxon>Pterygota</taxon>
        <taxon>Neoptera</taxon>
        <taxon>Paraneoptera</taxon>
        <taxon>Hemiptera</taxon>
        <taxon>Sternorrhyncha</taxon>
        <taxon>Psylloidea</taxon>
        <taxon>Psyllidae</taxon>
        <taxon>Diaphorininae</taxon>
        <taxon>Diaphorina</taxon>
    </lineage>
</organism>
<evidence type="ECO:0000313" key="2">
    <source>
        <dbReference type="RefSeq" id="XP_026680279.1"/>
    </source>
</evidence>
<protein>
    <submittedName>
        <fullName evidence="2">Uncharacterized protein LOC103510437</fullName>
    </submittedName>
</protein>
<gene>
    <name evidence="2" type="primary">LOC103510437</name>
</gene>
<evidence type="ECO:0000313" key="1">
    <source>
        <dbReference type="Proteomes" id="UP000079169"/>
    </source>
</evidence>
<dbReference type="RefSeq" id="XP_026680279.1">
    <property type="nucleotide sequence ID" value="XM_026824478.1"/>
</dbReference>
<dbReference type="AlphaFoldDB" id="A0A3Q0IVJ7"/>
<name>A0A3Q0IVJ7_DIACI</name>
<accession>A0A3Q0IVJ7</accession>
<sequence>MKENFVQLKRSAQQFVLKFIGLISQNVNCFLLLQSHAVFDMFYHMFLAQDFTFRSLFVKTLNFLLSHKEGRCYVTQASDMWKAVIQMELQSKESNYYYREILVDFIMNLTIVPHQLVFTNKKIVTQNFFKILSFIDLQSKVHMTFLYKLLQKLLSNYSSTEIAYDDMSSIMRTVEKILRVQIKSPEQLSLDMACTYFQIRTHVDRLSMNYDNEMQTIQSGAHQEFLLKTIWNLECLLNLVVIHIYEHKYDSEDAYNKFLDYAELCCVIYLSRTPAFNSIQPEYNKRNENNNSEEVETCCNTFHNIIKMILFPIFHVLENQLKSYNPTFKFIFHVNLCKTDLKVGLNAENSISAALKSFACFRRIYPLIQQDRFLDTLCRLELQPLLIPLMTKPRWGLFNATPISSYFEHMCNALPECTVEWLRMIEYMCHKERDVFFSFSHMYTLLSCAVHNNQEKIVQTLLTVQQYLLRNYPNHCVLTGTLMEKESDWVVIKLLNSESWIIRDSVLEVLNLDIALRSIRKYKGANTSLRCGISMCSMKSDY</sequence>
<keyword evidence="1" id="KW-1185">Reference proteome</keyword>
<dbReference type="Proteomes" id="UP000079169">
    <property type="component" value="Unplaced"/>
</dbReference>
<dbReference type="PaxDb" id="121845-A0A3Q0IVJ7"/>
<dbReference type="KEGG" id="dci:103510437"/>
<dbReference type="GeneID" id="103510437"/>